<proteinExistence type="predicted"/>
<comment type="caution">
    <text evidence="1">The sequence shown here is derived from an EMBL/GenBank/DDBJ whole genome shotgun (WGS) entry which is preliminary data.</text>
</comment>
<dbReference type="OrthoDB" id="5471998at2"/>
<evidence type="ECO:0000313" key="2">
    <source>
        <dbReference type="Proteomes" id="UP000438699"/>
    </source>
</evidence>
<evidence type="ECO:0000313" key="1">
    <source>
        <dbReference type="EMBL" id="KAB1440327.1"/>
    </source>
</evidence>
<organism evidence="1 2">
    <name type="scientific">Pseudodesulfovibrio senegalensis</name>
    <dbReference type="NCBI Taxonomy" id="1721087"/>
    <lineage>
        <taxon>Bacteria</taxon>
        <taxon>Pseudomonadati</taxon>
        <taxon>Thermodesulfobacteriota</taxon>
        <taxon>Desulfovibrionia</taxon>
        <taxon>Desulfovibrionales</taxon>
        <taxon>Desulfovibrionaceae</taxon>
    </lineage>
</organism>
<accession>A0A6N6MZU7</accession>
<reference evidence="1 2" key="1">
    <citation type="journal article" date="2017" name="Int. J. Syst. Evol. Microbiol.">
        <title>Desulfovibrio senegalensis sp. nov., a mesophilic sulfate reducer isolated from marine sediment.</title>
        <authorList>
            <person name="Thioye A."/>
            <person name="Gam Z.B.A."/>
            <person name="Mbengue M."/>
            <person name="Cayol J.L."/>
            <person name="Joseph-Bartoli M."/>
            <person name="Toure-Kane C."/>
            <person name="Labat M."/>
        </authorList>
    </citation>
    <scope>NUCLEOTIDE SEQUENCE [LARGE SCALE GENOMIC DNA]</scope>
    <source>
        <strain evidence="1 2">DSM 101509</strain>
    </source>
</reference>
<dbReference type="RefSeq" id="WP_151151768.1">
    <property type="nucleotide sequence ID" value="NZ_WAIE01000007.1"/>
</dbReference>
<dbReference type="EMBL" id="WAIE01000007">
    <property type="protein sequence ID" value="KAB1440327.1"/>
    <property type="molecule type" value="Genomic_DNA"/>
</dbReference>
<name>A0A6N6MZU7_9BACT</name>
<gene>
    <name evidence="1" type="ORF">F8A88_13840</name>
</gene>
<keyword evidence="2" id="KW-1185">Reference proteome</keyword>
<dbReference type="Proteomes" id="UP000438699">
    <property type="component" value="Unassembled WGS sequence"/>
</dbReference>
<sequence length="114" mass="12580">MGRIIQIRVSASTPDEKDVEREWPVLDKLVWTRGEFMNPVRGAAELAQAAYTAVVAGLIDKKQAEALGEKAREGESLRRRMESALAARNAAEADSLSYQLEDALDEMETIAKGF</sequence>
<protein>
    <submittedName>
        <fullName evidence="1">Uncharacterized protein</fullName>
    </submittedName>
</protein>
<dbReference type="AlphaFoldDB" id="A0A6N6MZU7"/>